<gene>
    <name evidence="5" type="ORF">CC1G_00093</name>
</gene>
<dbReference type="InterPro" id="IPR008278">
    <property type="entry name" value="4-PPantetheinyl_Trfase_dom"/>
</dbReference>
<evidence type="ECO:0000256" key="1">
    <source>
        <dbReference type="ARBA" id="ARBA00013172"/>
    </source>
</evidence>
<evidence type="ECO:0000259" key="4">
    <source>
        <dbReference type="Pfam" id="PF22624"/>
    </source>
</evidence>
<dbReference type="KEGG" id="cci:CC1G_00093"/>
<dbReference type="GO" id="GO:0019878">
    <property type="term" value="P:lysine biosynthetic process via aminoadipic acid"/>
    <property type="evidence" value="ECO:0007669"/>
    <property type="project" value="TreeGrafter"/>
</dbReference>
<dbReference type="GO" id="GO:0005829">
    <property type="term" value="C:cytosol"/>
    <property type="evidence" value="ECO:0007669"/>
    <property type="project" value="TreeGrafter"/>
</dbReference>
<dbReference type="EC" id="2.7.8.7" evidence="1"/>
<sequence length="296" mass="33325">MEVRAVLYHPEDVGEELYLKALEKVTAESQTRIKRYYRREDACRTLIGELLVRMYCQEHGLFHPIRLTKTAEGKPYIANQDPNSKIGFNVTHDNALVAVAFAPGIHGPPAFNIGIDVMKTKIPSREPFASFVEAFEEQASDGILLPHIFGISIKLTRNPATQLTSLEVGLLKENVSLQEKINRFFWMWTLKEAYTKALGLGLGFDFSRVEFDVVQKEVKIDGQAPKGWRFTMFTIPDDEDVYEGVVAEFVGGNQAQVLDRRHHHADQTELSDWSIVVSGAGPTMQKAVDILPSFES</sequence>
<dbReference type="FunCoup" id="A8NWQ5">
    <property type="interactions" value="307"/>
</dbReference>
<proteinExistence type="predicted"/>
<dbReference type="VEuPathDB" id="FungiDB:CC1G_00093"/>
<dbReference type="eggNOG" id="KOG0945">
    <property type="taxonomic scope" value="Eukaryota"/>
</dbReference>
<evidence type="ECO:0000256" key="2">
    <source>
        <dbReference type="ARBA" id="ARBA00022679"/>
    </source>
</evidence>
<evidence type="ECO:0000259" key="3">
    <source>
        <dbReference type="Pfam" id="PF01648"/>
    </source>
</evidence>
<dbReference type="SUPFAM" id="SSF56214">
    <property type="entry name" value="4'-phosphopantetheinyl transferase"/>
    <property type="match status" value="2"/>
</dbReference>
<dbReference type="GeneID" id="6013511"/>
<dbReference type="STRING" id="240176.A8NWQ5"/>
<comment type="caution">
    <text evidence="5">The sequence shown here is derived from an EMBL/GenBank/DDBJ whole genome shotgun (WGS) entry which is preliminary data.</text>
</comment>
<name>A8NWQ5_COPC7</name>
<dbReference type="AlphaFoldDB" id="A8NWQ5"/>
<dbReference type="InterPro" id="IPR033379">
    <property type="entry name" value="Acid_Pase_AS"/>
</dbReference>
<keyword evidence="2" id="KW-0808">Transferase</keyword>
<dbReference type="OMA" id="WVFEESL"/>
<dbReference type="InterPro" id="IPR055066">
    <property type="entry name" value="AASDHPPT_N"/>
</dbReference>
<dbReference type="Pfam" id="PF22624">
    <property type="entry name" value="AASDHPPT_N"/>
    <property type="match status" value="1"/>
</dbReference>
<keyword evidence="6" id="KW-1185">Reference proteome</keyword>
<dbReference type="InParanoid" id="A8NWQ5"/>
<dbReference type="InterPro" id="IPR050559">
    <property type="entry name" value="P-Pant_transferase_sf"/>
</dbReference>
<dbReference type="OrthoDB" id="26719at2759"/>
<dbReference type="RefSeq" id="XP_001836957.2">
    <property type="nucleotide sequence ID" value="XM_001836905.2"/>
</dbReference>
<dbReference type="PANTHER" id="PTHR12215">
    <property type="entry name" value="PHOSPHOPANTETHEINE TRANSFERASE"/>
    <property type="match status" value="1"/>
</dbReference>
<evidence type="ECO:0000313" key="6">
    <source>
        <dbReference type="Proteomes" id="UP000001861"/>
    </source>
</evidence>
<dbReference type="GO" id="GO:0000287">
    <property type="term" value="F:magnesium ion binding"/>
    <property type="evidence" value="ECO:0007669"/>
    <property type="project" value="InterPro"/>
</dbReference>
<evidence type="ECO:0000313" key="5">
    <source>
        <dbReference type="EMBL" id="EAU84574.2"/>
    </source>
</evidence>
<dbReference type="Proteomes" id="UP000001861">
    <property type="component" value="Unassembled WGS sequence"/>
</dbReference>
<dbReference type="PANTHER" id="PTHR12215:SF10">
    <property type="entry name" value="L-AMINOADIPATE-SEMIALDEHYDE DEHYDROGENASE-PHOSPHOPANTETHEINYL TRANSFERASE"/>
    <property type="match status" value="1"/>
</dbReference>
<dbReference type="InterPro" id="IPR037143">
    <property type="entry name" value="4-PPantetheinyl_Trfase_dom_sf"/>
</dbReference>
<reference evidence="5 6" key="1">
    <citation type="journal article" date="2010" name="Proc. Natl. Acad. Sci. U.S.A.">
        <title>Insights into evolution of multicellular fungi from the assembled chromosomes of the mushroom Coprinopsis cinerea (Coprinus cinereus).</title>
        <authorList>
            <person name="Stajich J.E."/>
            <person name="Wilke S.K."/>
            <person name="Ahren D."/>
            <person name="Au C.H."/>
            <person name="Birren B.W."/>
            <person name="Borodovsky M."/>
            <person name="Burns C."/>
            <person name="Canback B."/>
            <person name="Casselton L.A."/>
            <person name="Cheng C.K."/>
            <person name="Deng J."/>
            <person name="Dietrich F.S."/>
            <person name="Fargo D.C."/>
            <person name="Farman M.L."/>
            <person name="Gathman A.C."/>
            <person name="Goldberg J."/>
            <person name="Guigo R."/>
            <person name="Hoegger P.J."/>
            <person name="Hooker J.B."/>
            <person name="Huggins A."/>
            <person name="James T.Y."/>
            <person name="Kamada T."/>
            <person name="Kilaru S."/>
            <person name="Kodira C."/>
            <person name="Kues U."/>
            <person name="Kupfer D."/>
            <person name="Kwan H.S."/>
            <person name="Lomsadze A."/>
            <person name="Li W."/>
            <person name="Lilly W.W."/>
            <person name="Ma L.J."/>
            <person name="Mackey A.J."/>
            <person name="Manning G."/>
            <person name="Martin F."/>
            <person name="Muraguchi H."/>
            <person name="Natvig D.O."/>
            <person name="Palmerini H."/>
            <person name="Ramesh M.A."/>
            <person name="Rehmeyer C.J."/>
            <person name="Roe B.A."/>
            <person name="Shenoy N."/>
            <person name="Stanke M."/>
            <person name="Ter-Hovhannisyan V."/>
            <person name="Tunlid A."/>
            <person name="Velagapudi R."/>
            <person name="Vision T.J."/>
            <person name="Zeng Q."/>
            <person name="Zolan M.E."/>
            <person name="Pukkila P.J."/>
        </authorList>
    </citation>
    <scope>NUCLEOTIDE SEQUENCE [LARGE SCALE GENOMIC DNA]</scope>
    <source>
        <strain evidence="6">Okayama-7 / 130 / ATCC MYA-4618 / FGSC 9003</strain>
    </source>
</reference>
<dbReference type="HOGENOM" id="CLU_057011_3_1_1"/>
<dbReference type="Gene3D" id="3.90.470.20">
    <property type="entry name" value="4'-phosphopantetheinyl transferase domain"/>
    <property type="match status" value="2"/>
</dbReference>
<organism evidence="5 6">
    <name type="scientific">Coprinopsis cinerea (strain Okayama-7 / 130 / ATCC MYA-4618 / FGSC 9003)</name>
    <name type="common">Inky cap fungus</name>
    <name type="synonym">Hormographiella aspergillata</name>
    <dbReference type="NCBI Taxonomy" id="240176"/>
    <lineage>
        <taxon>Eukaryota</taxon>
        <taxon>Fungi</taxon>
        <taxon>Dikarya</taxon>
        <taxon>Basidiomycota</taxon>
        <taxon>Agaricomycotina</taxon>
        <taxon>Agaricomycetes</taxon>
        <taxon>Agaricomycetidae</taxon>
        <taxon>Agaricales</taxon>
        <taxon>Agaricineae</taxon>
        <taxon>Psathyrellaceae</taxon>
        <taxon>Coprinopsis</taxon>
    </lineage>
</organism>
<feature type="domain" description="4'-phosphopantetheinyl transferase" evidence="3">
    <location>
        <begin position="167"/>
        <end position="229"/>
    </location>
</feature>
<dbReference type="GO" id="GO:0008897">
    <property type="term" value="F:holo-[acyl-carrier-protein] synthase activity"/>
    <property type="evidence" value="ECO:0007669"/>
    <property type="project" value="UniProtKB-EC"/>
</dbReference>
<dbReference type="PROSITE" id="PS00778">
    <property type="entry name" value="HIS_ACID_PHOSPHAT_2"/>
    <property type="match status" value="1"/>
</dbReference>
<accession>A8NWQ5</accession>
<feature type="domain" description="4'-phosphopantetheinyl transferase N-terminal" evidence="4">
    <location>
        <begin position="18"/>
        <end position="100"/>
    </location>
</feature>
<dbReference type="EMBL" id="AACS02000005">
    <property type="protein sequence ID" value="EAU84574.2"/>
    <property type="molecule type" value="Genomic_DNA"/>
</dbReference>
<protein>
    <recommendedName>
        <fullName evidence="1">holo-[acyl-carrier-protein] synthase</fullName>
        <ecNumber evidence="1">2.7.8.7</ecNumber>
    </recommendedName>
</protein>
<dbReference type="Pfam" id="PF01648">
    <property type="entry name" value="ACPS"/>
    <property type="match status" value="1"/>
</dbReference>